<accession>A0AAV9RDJ4</accession>
<keyword evidence="1" id="KW-0472">Membrane</keyword>
<keyword evidence="1" id="KW-1133">Transmembrane helix</keyword>
<evidence type="ECO:0000256" key="1">
    <source>
        <dbReference type="SAM" id="Phobius"/>
    </source>
</evidence>
<organism evidence="2 3">
    <name type="scientific">Crenichthys baileyi</name>
    <name type="common">White River springfish</name>
    <dbReference type="NCBI Taxonomy" id="28760"/>
    <lineage>
        <taxon>Eukaryota</taxon>
        <taxon>Metazoa</taxon>
        <taxon>Chordata</taxon>
        <taxon>Craniata</taxon>
        <taxon>Vertebrata</taxon>
        <taxon>Euteleostomi</taxon>
        <taxon>Actinopterygii</taxon>
        <taxon>Neopterygii</taxon>
        <taxon>Teleostei</taxon>
        <taxon>Neoteleostei</taxon>
        <taxon>Acanthomorphata</taxon>
        <taxon>Ovalentaria</taxon>
        <taxon>Atherinomorphae</taxon>
        <taxon>Cyprinodontiformes</taxon>
        <taxon>Goodeidae</taxon>
        <taxon>Crenichthys</taxon>
    </lineage>
</organism>
<evidence type="ECO:0000313" key="2">
    <source>
        <dbReference type="EMBL" id="KAK5606962.1"/>
    </source>
</evidence>
<comment type="caution">
    <text evidence="2">The sequence shown here is derived from an EMBL/GenBank/DDBJ whole genome shotgun (WGS) entry which is preliminary data.</text>
</comment>
<reference evidence="2 3" key="1">
    <citation type="submission" date="2021-06" db="EMBL/GenBank/DDBJ databases">
        <authorList>
            <person name="Palmer J.M."/>
        </authorList>
    </citation>
    <scope>NUCLEOTIDE SEQUENCE [LARGE SCALE GENOMIC DNA]</scope>
    <source>
        <strain evidence="2 3">MEX-2019</strain>
        <tissue evidence="2">Muscle</tissue>
    </source>
</reference>
<sequence>MEDSPPRHVQSLLTGCSNQRQVRTSPRPIISQGVTFIDLLHGRHHSFAELRPSFTPSPPQAPNSFHAKAYATTRIGSRGGRLPRVTRTPPFSPVEGSGVIIVVIILCLLLLASLGSVLYFLHKKGKIPCGRSGKQEITKERPTTDDIVVEMKNNPKNEDAVLLKAVNGEKKGPNDQ</sequence>
<dbReference type="Proteomes" id="UP001311232">
    <property type="component" value="Unassembled WGS sequence"/>
</dbReference>
<keyword evidence="3" id="KW-1185">Reference proteome</keyword>
<feature type="transmembrane region" description="Helical" evidence="1">
    <location>
        <begin position="99"/>
        <end position="121"/>
    </location>
</feature>
<dbReference type="EMBL" id="JAHHUM010002040">
    <property type="protein sequence ID" value="KAK5606962.1"/>
    <property type="molecule type" value="Genomic_DNA"/>
</dbReference>
<name>A0AAV9RDJ4_9TELE</name>
<gene>
    <name evidence="2" type="ORF">CRENBAI_011942</name>
</gene>
<protein>
    <submittedName>
        <fullName evidence="2">Uncharacterized protein</fullName>
    </submittedName>
</protein>
<dbReference type="AlphaFoldDB" id="A0AAV9RDJ4"/>
<proteinExistence type="predicted"/>
<keyword evidence="1" id="KW-0812">Transmembrane</keyword>
<evidence type="ECO:0000313" key="3">
    <source>
        <dbReference type="Proteomes" id="UP001311232"/>
    </source>
</evidence>